<name>A0A1G2CY15_9BACT</name>
<gene>
    <name evidence="1" type="ORF">A2845_02055</name>
</gene>
<dbReference type="EMBL" id="MHLI01000012">
    <property type="protein sequence ID" value="OGZ05408.1"/>
    <property type="molecule type" value="Genomic_DNA"/>
</dbReference>
<comment type="caution">
    <text evidence="1">The sequence shown here is derived from an EMBL/GenBank/DDBJ whole genome shotgun (WGS) entry which is preliminary data.</text>
</comment>
<protein>
    <submittedName>
        <fullName evidence="1">Uncharacterized protein</fullName>
    </submittedName>
</protein>
<dbReference type="AlphaFoldDB" id="A0A1G2CY15"/>
<dbReference type="Proteomes" id="UP000177122">
    <property type="component" value="Unassembled WGS sequence"/>
</dbReference>
<accession>A0A1G2CY15</accession>
<evidence type="ECO:0000313" key="2">
    <source>
        <dbReference type="Proteomes" id="UP000177122"/>
    </source>
</evidence>
<reference evidence="1 2" key="1">
    <citation type="journal article" date="2016" name="Nat. Commun.">
        <title>Thousands of microbial genomes shed light on interconnected biogeochemical processes in an aquifer system.</title>
        <authorList>
            <person name="Anantharaman K."/>
            <person name="Brown C.T."/>
            <person name="Hug L.A."/>
            <person name="Sharon I."/>
            <person name="Castelle C.J."/>
            <person name="Probst A.J."/>
            <person name="Thomas B.C."/>
            <person name="Singh A."/>
            <person name="Wilkins M.J."/>
            <person name="Karaoz U."/>
            <person name="Brodie E.L."/>
            <person name="Williams K.H."/>
            <person name="Hubbard S.S."/>
            <person name="Banfield J.F."/>
        </authorList>
    </citation>
    <scope>NUCLEOTIDE SEQUENCE [LARGE SCALE GENOMIC DNA]</scope>
</reference>
<organism evidence="1 2">
    <name type="scientific">Candidatus Lloydbacteria bacterium RIFCSPHIGHO2_01_FULL_49_22</name>
    <dbReference type="NCBI Taxonomy" id="1798658"/>
    <lineage>
        <taxon>Bacteria</taxon>
        <taxon>Candidatus Lloydiibacteriota</taxon>
    </lineage>
</organism>
<evidence type="ECO:0000313" key="1">
    <source>
        <dbReference type="EMBL" id="OGZ05408.1"/>
    </source>
</evidence>
<sequence length="101" mass="11251">MGRKAVVWVRCKSLEDMEHVQWLAVTGRLQRDELCAEPSETYSLSLDIEYTNFDDAALEKLKKLPGVDDAGVIEAPRQFTKSPETTRSHLLAKLSGAAAVF</sequence>
<proteinExistence type="predicted"/>